<name>A0AAD8T1W1_LOLMU</name>
<evidence type="ECO:0000256" key="3">
    <source>
        <dbReference type="ARBA" id="ARBA00004714"/>
    </source>
</evidence>
<dbReference type="Pfam" id="PF00274">
    <property type="entry name" value="Glycolytic"/>
    <property type="match status" value="1"/>
</dbReference>
<dbReference type="SUPFAM" id="SSF51569">
    <property type="entry name" value="Aldolase"/>
    <property type="match status" value="1"/>
</dbReference>
<evidence type="ECO:0000256" key="5">
    <source>
        <dbReference type="ARBA" id="ARBA00011881"/>
    </source>
</evidence>
<comment type="pathway">
    <text evidence="3">Carbohydrate degradation; glycolysis; D-glyceraldehyde 3-phosphate and glycerone phosphate from D-glucose: step 4/4.</text>
</comment>
<evidence type="ECO:0000256" key="6">
    <source>
        <dbReference type="ARBA" id="ARBA00013068"/>
    </source>
</evidence>
<comment type="subcellular location">
    <subcellularLocation>
        <location evidence="2">Cytoplasm</location>
    </subcellularLocation>
</comment>
<evidence type="ECO:0000259" key="11">
    <source>
        <dbReference type="Pfam" id="PF00646"/>
    </source>
</evidence>
<comment type="subunit">
    <text evidence="5">Homotetramer.</text>
</comment>
<feature type="domain" description="KIB1-4 beta-propeller" evidence="12">
    <location>
        <begin position="430"/>
        <end position="661"/>
    </location>
</feature>
<evidence type="ECO:0000256" key="2">
    <source>
        <dbReference type="ARBA" id="ARBA00004496"/>
    </source>
</evidence>
<protein>
    <recommendedName>
        <fullName evidence="6">fructose-bisphosphate aldolase</fullName>
        <ecNumber evidence="6">4.1.2.13</ecNumber>
    </recommendedName>
</protein>
<feature type="domain" description="F-box" evidence="11">
    <location>
        <begin position="370"/>
        <end position="405"/>
    </location>
</feature>
<evidence type="ECO:0000256" key="7">
    <source>
        <dbReference type="ARBA" id="ARBA00022490"/>
    </source>
</evidence>
<dbReference type="GO" id="GO:0004332">
    <property type="term" value="F:fructose-bisphosphate aldolase activity"/>
    <property type="evidence" value="ECO:0007669"/>
    <property type="project" value="UniProtKB-EC"/>
</dbReference>
<proteinExistence type="inferred from homology"/>
<dbReference type="InterPro" id="IPR001810">
    <property type="entry name" value="F-box_dom"/>
</dbReference>
<dbReference type="InterPro" id="IPR013785">
    <property type="entry name" value="Aldolase_TIM"/>
</dbReference>
<sequence length="693" mass="76889">MSAYSGKYKDELIKNAAYLGTPGKGILAADESSGTIGKGFASINIENVEDNHRALCELLFCTPGALQYISSVILFEETLYQSTKGGKPFIEVLKDANVLAGIKVDKGTVELGGTNGETTTQGHDDLDKRCAKYYQAGARFAKWRAVLKIGPSEPSQLSIDQNAQGLARYAIICQENGLVPIVEPEILVDGPHDIDRCAYVTEVVLAACYKALNDQHVLLEGTLLMPNMVTPGSDAKKVAPEVIAEYTVRTLQRTAPPAVPAIVFLFGGQSEEEATKNLNAMNKLLTKKPWSLSFSFGCALQQSTLMAWDGKEVNLEKVQKAFLVRCKANSEATLGTYQGDATLGDGTSMSTLHVKDYKLLEVNSMRMPDWSTVPADIVGTIISKLVIRDYIRFRAVCTSWNRVCSCKAVSIVPRLDLWLMLPTNKLDAEFFSIHERKIESISLMSSGSIVGSSHGWLVFHNLEQGGTMQLVNPISCAQFQLPPFGYESFSKAVLLDISENNYSVAVIFDKRKGYNVTHKGINSWLFVDSEHSLIDVFQHRDQIYTVDMYGTVKVSAEVSAEPPSAWLDADGPLVNADQKFQRLVETPAGDLLKVKRQSAGEFAVWIMKKETYSFQSTNSIGDFALFVSRHSTFCFLAKDFPNIKANCVYYINYYDDLCVFNLKHGTKELVEAFETPMSRPRHNFFFWFVPSFK</sequence>
<dbReference type="CDD" id="cd00948">
    <property type="entry name" value="FBP_aldolase_I_a"/>
    <property type="match status" value="1"/>
</dbReference>
<evidence type="ECO:0000313" key="14">
    <source>
        <dbReference type="EMBL" id="KAK1668414.1"/>
    </source>
</evidence>
<dbReference type="GO" id="GO:0005737">
    <property type="term" value="C:cytoplasm"/>
    <property type="evidence" value="ECO:0007669"/>
    <property type="project" value="UniProtKB-SubCell"/>
</dbReference>
<keyword evidence="9" id="KW-0456">Lyase</keyword>
<evidence type="ECO:0000259" key="12">
    <source>
        <dbReference type="Pfam" id="PF03478"/>
    </source>
</evidence>
<dbReference type="Proteomes" id="UP001231189">
    <property type="component" value="Unassembled WGS sequence"/>
</dbReference>
<keyword evidence="8" id="KW-0324">Glycolysis</keyword>
<reference evidence="13" key="1">
    <citation type="submission" date="2023-07" db="EMBL/GenBank/DDBJ databases">
        <title>A chromosome-level genome assembly of Lolium multiflorum.</title>
        <authorList>
            <person name="Chen Y."/>
            <person name="Copetti D."/>
            <person name="Kolliker R."/>
            <person name="Studer B."/>
        </authorList>
    </citation>
    <scope>NUCLEOTIDE SEQUENCE</scope>
    <source>
        <strain evidence="13">02402/16</strain>
        <tissue evidence="13">Leaf</tissue>
    </source>
</reference>
<dbReference type="InterPro" id="IPR000741">
    <property type="entry name" value="FBA_I"/>
</dbReference>
<dbReference type="EC" id="4.1.2.13" evidence="6"/>
<accession>A0AAD8T1W1</accession>
<dbReference type="InterPro" id="IPR036047">
    <property type="entry name" value="F-box-like_dom_sf"/>
</dbReference>
<organism evidence="13 15">
    <name type="scientific">Lolium multiflorum</name>
    <name type="common">Italian ryegrass</name>
    <name type="synonym">Lolium perenne subsp. multiflorum</name>
    <dbReference type="NCBI Taxonomy" id="4521"/>
    <lineage>
        <taxon>Eukaryota</taxon>
        <taxon>Viridiplantae</taxon>
        <taxon>Streptophyta</taxon>
        <taxon>Embryophyta</taxon>
        <taxon>Tracheophyta</taxon>
        <taxon>Spermatophyta</taxon>
        <taxon>Magnoliopsida</taxon>
        <taxon>Liliopsida</taxon>
        <taxon>Poales</taxon>
        <taxon>Poaceae</taxon>
        <taxon>BOP clade</taxon>
        <taxon>Pooideae</taxon>
        <taxon>Poodae</taxon>
        <taxon>Poeae</taxon>
        <taxon>Poeae Chloroplast Group 2 (Poeae type)</taxon>
        <taxon>Loliodinae</taxon>
        <taxon>Loliinae</taxon>
        <taxon>Lolium</taxon>
    </lineage>
</organism>
<keyword evidence="15" id="KW-1185">Reference proteome</keyword>
<evidence type="ECO:0000313" key="15">
    <source>
        <dbReference type="Proteomes" id="UP001231189"/>
    </source>
</evidence>
<evidence type="ECO:0000256" key="1">
    <source>
        <dbReference type="ARBA" id="ARBA00000441"/>
    </source>
</evidence>
<dbReference type="InterPro" id="IPR005174">
    <property type="entry name" value="KIB1-4_b-propeller"/>
</dbReference>
<dbReference type="NCBIfam" id="NF033379">
    <property type="entry name" value="FrucBisAld_I"/>
    <property type="match status" value="1"/>
</dbReference>
<keyword evidence="7" id="KW-0963">Cytoplasm</keyword>
<dbReference type="PANTHER" id="PTHR11627">
    <property type="entry name" value="FRUCTOSE-BISPHOSPHATE ALDOLASE"/>
    <property type="match status" value="1"/>
</dbReference>
<dbReference type="Pfam" id="PF00646">
    <property type="entry name" value="F-box"/>
    <property type="match status" value="1"/>
</dbReference>
<evidence type="ECO:0000256" key="10">
    <source>
        <dbReference type="ARBA" id="ARBA00023270"/>
    </source>
</evidence>
<keyword evidence="10" id="KW-0704">Schiff base</keyword>
<comment type="caution">
    <text evidence="13">The sequence shown here is derived from an EMBL/GenBank/DDBJ whole genome shotgun (WGS) entry which is preliminary data.</text>
</comment>
<dbReference type="EMBL" id="JAUUTY010000003">
    <property type="protein sequence ID" value="KAK1668414.1"/>
    <property type="molecule type" value="Genomic_DNA"/>
</dbReference>
<dbReference type="EMBL" id="JAUUTY010000003">
    <property type="protein sequence ID" value="KAK1668401.1"/>
    <property type="molecule type" value="Genomic_DNA"/>
</dbReference>
<dbReference type="Gene3D" id="3.20.20.70">
    <property type="entry name" value="Aldolase class I"/>
    <property type="match status" value="1"/>
</dbReference>
<comment type="catalytic activity">
    <reaction evidence="1">
        <text>beta-D-fructose 1,6-bisphosphate = D-glyceraldehyde 3-phosphate + dihydroxyacetone phosphate</text>
        <dbReference type="Rhea" id="RHEA:14729"/>
        <dbReference type="ChEBI" id="CHEBI:32966"/>
        <dbReference type="ChEBI" id="CHEBI:57642"/>
        <dbReference type="ChEBI" id="CHEBI:59776"/>
        <dbReference type="EC" id="4.1.2.13"/>
    </reaction>
</comment>
<dbReference type="GO" id="GO:0006096">
    <property type="term" value="P:glycolytic process"/>
    <property type="evidence" value="ECO:0007669"/>
    <property type="project" value="UniProtKB-KW"/>
</dbReference>
<dbReference type="Gene3D" id="1.20.1280.50">
    <property type="match status" value="1"/>
</dbReference>
<dbReference type="AlphaFoldDB" id="A0AAD8T1W1"/>
<evidence type="ECO:0000256" key="4">
    <source>
        <dbReference type="ARBA" id="ARBA00010387"/>
    </source>
</evidence>
<comment type="similarity">
    <text evidence="4">Belongs to the class I fructose-bisphosphate aldolase family.</text>
</comment>
<evidence type="ECO:0000256" key="9">
    <source>
        <dbReference type="ARBA" id="ARBA00023239"/>
    </source>
</evidence>
<dbReference type="FunFam" id="3.20.20.70:FF:000068">
    <property type="entry name" value="Fructose-bisphosphate aldolase"/>
    <property type="match status" value="1"/>
</dbReference>
<dbReference type="SUPFAM" id="SSF81383">
    <property type="entry name" value="F-box domain"/>
    <property type="match status" value="1"/>
</dbReference>
<gene>
    <name evidence="13" type="ORF">QYE76_056560</name>
    <name evidence="14" type="ORF">QYE76_056573</name>
</gene>
<evidence type="ECO:0000313" key="13">
    <source>
        <dbReference type="EMBL" id="KAK1668401.1"/>
    </source>
</evidence>
<dbReference type="Pfam" id="PF03478">
    <property type="entry name" value="Beta-prop_KIB1-4"/>
    <property type="match status" value="1"/>
</dbReference>
<evidence type="ECO:0000256" key="8">
    <source>
        <dbReference type="ARBA" id="ARBA00023152"/>
    </source>
</evidence>